<evidence type="ECO:0000256" key="2">
    <source>
        <dbReference type="ARBA" id="ARBA00022630"/>
    </source>
</evidence>
<keyword evidence="2" id="KW-0285">Flavoprotein</keyword>
<dbReference type="InterPro" id="IPR036188">
    <property type="entry name" value="FAD/NAD-bd_sf"/>
</dbReference>
<sequence>MSSVQTQVLIAGAGPAGLVLALTLLKNGISVRIIDKEPEFRVGQRGAGIMPRSLELYNLLGILPDIQARARAPPEVKVYKLPGGKEVLKTFLIDVPVDPTPSIPYINLYTLGQSHVESILRSHLAQYGCHVELGTELQTFEQYTDHVAAQVSRKVGDGEKLEAITARWLVGADGARGIVRKKLGLSFLGETRGIEEHFVIGDLKIKGLGDECNWHLWGDMSTRMLMLRQTEDEELYQLLGAGQIDHARVASNREDLVSFLREASDRDDLELTEIVWLSEYTPNIRMVNKFGEGRVFVAGDAAHVHSPTGAQGLNSSIQDTFNLGWKLALVEKGLASPSLLDTYTEERLPVIAQMLKKTGELLDRTVGIKVSKGHETAWRRGGPLKQLGVNYRWSSIVLDERTPVGSEDRESLICNAYGGGDGICAGDRAPDAPGLVSVKAKIETLVLDGQTTSLFRIFSPSAHTVIIFAPNIDAAAPIIEAVKPYPQQVLRSVLILPAGQTGENTGAVADIVLSDRDGHAYGGYAISGDGVTMVIVRPDGVIGGVVFGREGAQRYFKTVFSA</sequence>
<accession>A0A2H3J2Z2</accession>
<dbReference type="GO" id="GO:0016709">
    <property type="term" value="F:oxidoreductase activity, acting on paired donors, with incorporation or reduction of molecular oxygen, NAD(P)H as one donor, and incorporation of one atom of oxygen"/>
    <property type="evidence" value="ECO:0007669"/>
    <property type="project" value="UniProtKB-ARBA"/>
</dbReference>
<evidence type="ECO:0000313" key="6">
    <source>
        <dbReference type="EMBL" id="PCH36620.1"/>
    </source>
</evidence>
<dbReference type="Pfam" id="PF01494">
    <property type="entry name" value="FAD_binding_3"/>
    <property type="match status" value="1"/>
</dbReference>
<evidence type="ECO:0000256" key="1">
    <source>
        <dbReference type="ARBA" id="ARBA00001974"/>
    </source>
</evidence>
<evidence type="ECO:0000313" key="7">
    <source>
        <dbReference type="Proteomes" id="UP000218811"/>
    </source>
</evidence>
<dbReference type="STRING" id="742152.A0A2H3J2Z2"/>
<dbReference type="SUPFAM" id="SSF51905">
    <property type="entry name" value="FAD/NAD(P)-binding domain"/>
    <property type="match status" value="1"/>
</dbReference>
<reference evidence="6 7" key="1">
    <citation type="journal article" date="2012" name="Science">
        <title>The Paleozoic origin of enzymatic lignin decomposition reconstructed from 31 fungal genomes.</title>
        <authorList>
            <person name="Floudas D."/>
            <person name="Binder M."/>
            <person name="Riley R."/>
            <person name="Barry K."/>
            <person name="Blanchette R.A."/>
            <person name="Henrissat B."/>
            <person name="Martinez A.T."/>
            <person name="Otillar R."/>
            <person name="Spatafora J.W."/>
            <person name="Yadav J.S."/>
            <person name="Aerts A."/>
            <person name="Benoit I."/>
            <person name="Boyd A."/>
            <person name="Carlson A."/>
            <person name="Copeland A."/>
            <person name="Coutinho P.M."/>
            <person name="de Vries R.P."/>
            <person name="Ferreira P."/>
            <person name="Findley K."/>
            <person name="Foster B."/>
            <person name="Gaskell J."/>
            <person name="Glotzer D."/>
            <person name="Gorecki P."/>
            <person name="Heitman J."/>
            <person name="Hesse C."/>
            <person name="Hori C."/>
            <person name="Igarashi K."/>
            <person name="Jurgens J.A."/>
            <person name="Kallen N."/>
            <person name="Kersten P."/>
            <person name="Kohler A."/>
            <person name="Kuees U."/>
            <person name="Kumar T.K.A."/>
            <person name="Kuo A."/>
            <person name="LaButti K."/>
            <person name="Larrondo L.F."/>
            <person name="Lindquist E."/>
            <person name="Ling A."/>
            <person name="Lombard V."/>
            <person name="Lucas S."/>
            <person name="Lundell T."/>
            <person name="Martin R."/>
            <person name="McLaughlin D.J."/>
            <person name="Morgenstern I."/>
            <person name="Morin E."/>
            <person name="Murat C."/>
            <person name="Nagy L.G."/>
            <person name="Nolan M."/>
            <person name="Ohm R.A."/>
            <person name="Patyshakuliyeva A."/>
            <person name="Rokas A."/>
            <person name="Ruiz-Duenas F.J."/>
            <person name="Sabat G."/>
            <person name="Salamov A."/>
            <person name="Samejima M."/>
            <person name="Schmutz J."/>
            <person name="Slot J.C."/>
            <person name="St John F."/>
            <person name="Stenlid J."/>
            <person name="Sun H."/>
            <person name="Sun S."/>
            <person name="Syed K."/>
            <person name="Tsang A."/>
            <person name="Wiebenga A."/>
            <person name="Young D."/>
            <person name="Pisabarro A."/>
            <person name="Eastwood D.C."/>
            <person name="Martin F."/>
            <person name="Cullen D."/>
            <person name="Grigoriev I.V."/>
            <person name="Hibbett D.S."/>
        </authorList>
    </citation>
    <scope>NUCLEOTIDE SEQUENCE [LARGE SCALE GENOMIC DNA]</scope>
    <source>
        <strain evidence="6 7">MD-104</strain>
    </source>
</reference>
<evidence type="ECO:0000256" key="4">
    <source>
        <dbReference type="ARBA" id="ARBA00023002"/>
    </source>
</evidence>
<organism evidence="6 7">
    <name type="scientific">Wolfiporia cocos (strain MD-104)</name>
    <name type="common">Brown rot fungus</name>
    <dbReference type="NCBI Taxonomy" id="742152"/>
    <lineage>
        <taxon>Eukaryota</taxon>
        <taxon>Fungi</taxon>
        <taxon>Dikarya</taxon>
        <taxon>Basidiomycota</taxon>
        <taxon>Agaricomycotina</taxon>
        <taxon>Agaricomycetes</taxon>
        <taxon>Polyporales</taxon>
        <taxon>Phaeolaceae</taxon>
        <taxon>Wolfiporia</taxon>
    </lineage>
</organism>
<dbReference type="InterPro" id="IPR050641">
    <property type="entry name" value="RIFMO-like"/>
</dbReference>
<feature type="domain" description="FAD-binding" evidence="5">
    <location>
        <begin position="5"/>
        <end position="357"/>
    </location>
</feature>
<evidence type="ECO:0000256" key="3">
    <source>
        <dbReference type="ARBA" id="ARBA00022827"/>
    </source>
</evidence>
<dbReference type="PANTHER" id="PTHR43004:SF19">
    <property type="entry name" value="BINDING MONOOXYGENASE, PUTATIVE (JCVI)-RELATED"/>
    <property type="match status" value="1"/>
</dbReference>
<protein>
    <submittedName>
        <fullName evidence="6">Monooxygenase</fullName>
    </submittedName>
</protein>
<dbReference type="OrthoDB" id="2690153at2759"/>
<dbReference type="Proteomes" id="UP000218811">
    <property type="component" value="Unassembled WGS sequence"/>
</dbReference>
<keyword evidence="7" id="KW-1185">Reference proteome</keyword>
<name>A0A2H3J2Z2_WOLCO</name>
<dbReference type="PRINTS" id="PR00420">
    <property type="entry name" value="RNGMNOXGNASE"/>
</dbReference>
<dbReference type="Gene3D" id="3.50.50.60">
    <property type="entry name" value="FAD/NAD(P)-binding domain"/>
    <property type="match status" value="1"/>
</dbReference>
<keyword evidence="3" id="KW-0274">FAD</keyword>
<dbReference type="InterPro" id="IPR002938">
    <property type="entry name" value="FAD-bd"/>
</dbReference>
<gene>
    <name evidence="6" type="ORF">WOLCODRAFT_140529</name>
</gene>
<dbReference type="OMA" id="RECPWIS"/>
<dbReference type="EMBL" id="KB467887">
    <property type="protein sequence ID" value="PCH36620.1"/>
    <property type="molecule type" value="Genomic_DNA"/>
</dbReference>
<evidence type="ECO:0000259" key="5">
    <source>
        <dbReference type="Pfam" id="PF01494"/>
    </source>
</evidence>
<keyword evidence="4" id="KW-0560">Oxidoreductase</keyword>
<dbReference type="Gene3D" id="3.30.70.2450">
    <property type="match status" value="1"/>
</dbReference>
<proteinExistence type="predicted"/>
<keyword evidence="6" id="KW-0503">Monooxygenase</keyword>
<dbReference type="AlphaFoldDB" id="A0A2H3J2Z2"/>
<dbReference type="Gene3D" id="3.40.30.20">
    <property type="match status" value="1"/>
</dbReference>
<dbReference type="GO" id="GO:0071949">
    <property type="term" value="F:FAD binding"/>
    <property type="evidence" value="ECO:0007669"/>
    <property type="project" value="InterPro"/>
</dbReference>
<comment type="cofactor">
    <cofactor evidence="1">
        <name>FAD</name>
        <dbReference type="ChEBI" id="CHEBI:57692"/>
    </cofactor>
</comment>
<dbReference type="PANTHER" id="PTHR43004">
    <property type="entry name" value="TRK SYSTEM POTASSIUM UPTAKE PROTEIN"/>
    <property type="match status" value="1"/>
</dbReference>
<dbReference type="InterPro" id="IPR038220">
    <property type="entry name" value="PHOX_C_sf"/>
</dbReference>